<protein>
    <submittedName>
        <fullName evidence="1">Uncharacterized protein</fullName>
    </submittedName>
</protein>
<name>A0A0A9ER42_ARUDO</name>
<proteinExistence type="predicted"/>
<organism evidence="1">
    <name type="scientific">Arundo donax</name>
    <name type="common">Giant reed</name>
    <name type="synonym">Donax arundinaceus</name>
    <dbReference type="NCBI Taxonomy" id="35708"/>
    <lineage>
        <taxon>Eukaryota</taxon>
        <taxon>Viridiplantae</taxon>
        <taxon>Streptophyta</taxon>
        <taxon>Embryophyta</taxon>
        <taxon>Tracheophyta</taxon>
        <taxon>Spermatophyta</taxon>
        <taxon>Magnoliopsida</taxon>
        <taxon>Liliopsida</taxon>
        <taxon>Poales</taxon>
        <taxon>Poaceae</taxon>
        <taxon>PACMAD clade</taxon>
        <taxon>Arundinoideae</taxon>
        <taxon>Arundineae</taxon>
        <taxon>Arundo</taxon>
    </lineage>
</organism>
<sequence length="33" mass="3906">MEKDQYLDQEKEQSLETSDVDVVNALVLYNYLL</sequence>
<reference evidence="1" key="2">
    <citation type="journal article" date="2015" name="Data Brief">
        <title>Shoot transcriptome of the giant reed, Arundo donax.</title>
        <authorList>
            <person name="Barrero R.A."/>
            <person name="Guerrero F.D."/>
            <person name="Moolhuijzen P."/>
            <person name="Goolsby J.A."/>
            <person name="Tidwell J."/>
            <person name="Bellgard S.E."/>
            <person name="Bellgard M.I."/>
        </authorList>
    </citation>
    <scope>NUCLEOTIDE SEQUENCE</scope>
    <source>
        <tissue evidence="1">Shoot tissue taken approximately 20 cm above the soil surface</tissue>
    </source>
</reference>
<accession>A0A0A9ER42</accession>
<dbReference type="EMBL" id="GBRH01196417">
    <property type="protein sequence ID" value="JAE01479.1"/>
    <property type="molecule type" value="Transcribed_RNA"/>
</dbReference>
<dbReference type="AlphaFoldDB" id="A0A0A9ER42"/>
<evidence type="ECO:0000313" key="1">
    <source>
        <dbReference type="EMBL" id="JAE01479.1"/>
    </source>
</evidence>
<reference evidence="1" key="1">
    <citation type="submission" date="2014-09" db="EMBL/GenBank/DDBJ databases">
        <authorList>
            <person name="Magalhaes I.L.F."/>
            <person name="Oliveira U."/>
            <person name="Santos F.R."/>
            <person name="Vidigal T.H.D.A."/>
            <person name="Brescovit A.D."/>
            <person name="Santos A.J."/>
        </authorList>
    </citation>
    <scope>NUCLEOTIDE SEQUENCE</scope>
    <source>
        <tissue evidence="1">Shoot tissue taken approximately 20 cm above the soil surface</tissue>
    </source>
</reference>